<dbReference type="OrthoDB" id="5211263at2759"/>
<dbReference type="EMBL" id="JAACLJ010000005">
    <property type="protein sequence ID" value="KAF4585941.1"/>
    <property type="molecule type" value="Genomic_DNA"/>
</dbReference>
<accession>A0A8H4Q5D9</accession>
<feature type="transmembrane region" description="Helical" evidence="2">
    <location>
        <begin position="127"/>
        <end position="151"/>
    </location>
</feature>
<keyword evidence="4" id="KW-1185">Reference proteome</keyword>
<feature type="compositionally biased region" description="Polar residues" evidence="1">
    <location>
        <begin position="194"/>
        <end position="203"/>
    </location>
</feature>
<organism evidence="3 4">
    <name type="scientific">Ophiocordyceps camponoti-floridani</name>
    <dbReference type="NCBI Taxonomy" id="2030778"/>
    <lineage>
        <taxon>Eukaryota</taxon>
        <taxon>Fungi</taxon>
        <taxon>Dikarya</taxon>
        <taxon>Ascomycota</taxon>
        <taxon>Pezizomycotina</taxon>
        <taxon>Sordariomycetes</taxon>
        <taxon>Hypocreomycetidae</taxon>
        <taxon>Hypocreales</taxon>
        <taxon>Ophiocordycipitaceae</taxon>
        <taxon>Ophiocordyceps</taxon>
    </lineage>
</organism>
<keyword evidence="2" id="KW-1133">Transmembrane helix</keyword>
<evidence type="ECO:0000313" key="3">
    <source>
        <dbReference type="EMBL" id="KAF4585941.1"/>
    </source>
</evidence>
<comment type="caution">
    <text evidence="3">The sequence shown here is derived from an EMBL/GenBank/DDBJ whole genome shotgun (WGS) entry which is preliminary data.</text>
</comment>
<sequence length="329" mass="36461">MSTVRAKFDGAKWRSNILLPLWALQLMFATSTAGLFAWRLTDVAQRHGEERRRRDGEASDLELAWQIINIIFASATSVCTFFEMARFVGEVLTPRAMVMTHIFKLASGIIILALDVAVYVVRKDARYSLVGLGLDLAQIACVMLLGFYAGLTYRRTRTYDEYSRPLNAKSYGFNDEFPSTMASPYKINRFSAPPSYTTRTQPTGPYEIDSSSPSSYSHRRSTQFDEYVARRSSQRLLPPSMLMAEVEQLEIPPPAATTKLLSRGDAPRLSGDAGGLEAVAEEESGRKEARRDACCDGEALLWRRRSGSESCYSRGSMLAGSVTGVGLAV</sequence>
<evidence type="ECO:0000313" key="4">
    <source>
        <dbReference type="Proteomes" id="UP000562929"/>
    </source>
</evidence>
<feature type="region of interest" description="Disordered" evidence="1">
    <location>
        <begin position="192"/>
        <end position="224"/>
    </location>
</feature>
<proteinExistence type="predicted"/>
<dbReference type="AlphaFoldDB" id="A0A8H4Q5D9"/>
<keyword evidence="2" id="KW-0472">Membrane</keyword>
<dbReference type="Proteomes" id="UP000562929">
    <property type="component" value="Unassembled WGS sequence"/>
</dbReference>
<protein>
    <submittedName>
        <fullName evidence="3">Uncharacterized protein</fullName>
    </submittedName>
</protein>
<evidence type="ECO:0000256" key="2">
    <source>
        <dbReference type="SAM" id="Phobius"/>
    </source>
</evidence>
<gene>
    <name evidence="3" type="ORF">GQ602_005246</name>
</gene>
<feature type="transmembrane region" description="Helical" evidence="2">
    <location>
        <begin position="63"/>
        <end position="82"/>
    </location>
</feature>
<keyword evidence="2" id="KW-0812">Transmembrane</keyword>
<feature type="transmembrane region" description="Helical" evidence="2">
    <location>
        <begin position="102"/>
        <end position="121"/>
    </location>
</feature>
<reference evidence="3 4" key="1">
    <citation type="journal article" date="2020" name="G3 (Bethesda)">
        <title>Genetic Underpinnings of Host Manipulation by Ophiocordyceps as Revealed by Comparative Transcriptomics.</title>
        <authorList>
            <person name="Will I."/>
            <person name="Das B."/>
            <person name="Trinh T."/>
            <person name="Brachmann A."/>
            <person name="Ohm R.A."/>
            <person name="de Bekker C."/>
        </authorList>
    </citation>
    <scope>NUCLEOTIDE SEQUENCE [LARGE SCALE GENOMIC DNA]</scope>
    <source>
        <strain evidence="3 4">EC05</strain>
    </source>
</reference>
<evidence type="ECO:0000256" key="1">
    <source>
        <dbReference type="SAM" id="MobiDB-lite"/>
    </source>
</evidence>
<name>A0A8H4Q5D9_9HYPO</name>